<feature type="region of interest" description="Disordered" evidence="1">
    <location>
        <begin position="173"/>
        <end position="193"/>
    </location>
</feature>
<reference evidence="3" key="1">
    <citation type="submission" date="2022-05" db="EMBL/GenBank/DDBJ databases">
        <title>Genomic analysis of Brachybacterium sp. CBA3104.</title>
        <authorList>
            <person name="Roh S.W."/>
            <person name="Kim Y.B."/>
            <person name="Kim Y."/>
        </authorList>
    </citation>
    <scope>NUCLEOTIDE SEQUENCE</scope>
    <source>
        <strain evidence="3">CBA3104</strain>
    </source>
</reference>
<dbReference type="InterPro" id="IPR029063">
    <property type="entry name" value="SAM-dependent_MTases_sf"/>
</dbReference>
<keyword evidence="3" id="KW-0808">Transferase</keyword>
<gene>
    <name evidence="3" type="ORF">M4486_17305</name>
</gene>
<dbReference type="RefSeq" id="WP_249478568.1">
    <property type="nucleotide sequence ID" value="NZ_CP097218.1"/>
</dbReference>
<name>A0ABY4N476_9MICO</name>
<evidence type="ECO:0000256" key="1">
    <source>
        <dbReference type="SAM" id="MobiDB-lite"/>
    </source>
</evidence>
<organism evidence="3 4">
    <name type="scientific">Brachybacterium kimchii</name>
    <dbReference type="NCBI Taxonomy" id="2942909"/>
    <lineage>
        <taxon>Bacteria</taxon>
        <taxon>Bacillati</taxon>
        <taxon>Actinomycetota</taxon>
        <taxon>Actinomycetes</taxon>
        <taxon>Micrococcales</taxon>
        <taxon>Dermabacteraceae</taxon>
        <taxon>Brachybacterium</taxon>
    </lineage>
</organism>
<evidence type="ECO:0000259" key="2">
    <source>
        <dbReference type="Pfam" id="PF08242"/>
    </source>
</evidence>
<dbReference type="InterPro" id="IPR013217">
    <property type="entry name" value="Methyltransf_12"/>
</dbReference>
<dbReference type="GO" id="GO:0008168">
    <property type="term" value="F:methyltransferase activity"/>
    <property type="evidence" value="ECO:0007669"/>
    <property type="project" value="UniProtKB-KW"/>
</dbReference>
<dbReference type="Proteomes" id="UP001055868">
    <property type="component" value="Chromosome"/>
</dbReference>
<dbReference type="GO" id="GO:0032259">
    <property type="term" value="P:methylation"/>
    <property type="evidence" value="ECO:0007669"/>
    <property type="project" value="UniProtKB-KW"/>
</dbReference>
<proteinExistence type="predicted"/>
<dbReference type="PANTHER" id="PTHR43861">
    <property type="entry name" value="TRANS-ACONITATE 2-METHYLTRANSFERASE-RELATED"/>
    <property type="match status" value="1"/>
</dbReference>
<protein>
    <submittedName>
        <fullName evidence="3">Class I SAM-dependent methyltransferase</fullName>
    </submittedName>
</protein>
<accession>A0ABY4N476</accession>
<dbReference type="Gene3D" id="3.40.50.150">
    <property type="entry name" value="Vaccinia Virus protein VP39"/>
    <property type="match status" value="1"/>
</dbReference>
<feature type="domain" description="Methyltransferase type 12" evidence="2">
    <location>
        <begin position="50"/>
        <end position="138"/>
    </location>
</feature>
<dbReference type="SUPFAM" id="SSF53335">
    <property type="entry name" value="S-adenosyl-L-methionine-dependent methyltransferases"/>
    <property type="match status" value="1"/>
</dbReference>
<sequence>MGLRDHLDSRLGTAASRVMHDLNARHPWSHNDHFHGWILHELPERRRAALDVGCGRGGLLAELAPWFDRVAGIDRDAGMREAAARRTADLPQVDVLDTRLEDLEGPFDLITMIAVLHHLDLEQALTRVRDLLAPGGRFLCVGLAPPASVRDQAWEMASMVTNPLIGAVKHPWPARRGPGVDDGDEPPIKDPGIPLDEIVRRAAPILPGLRARRRLAFRHTLEWTRPV</sequence>
<keyword evidence="3" id="KW-0489">Methyltransferase</keyword>
<dbReference type="PANTHER" id="PTHR43861:SF1">
    <property type="entry name" value="TRANS-ACONITATE 2-METHYLTRANSFERASE"/>
    <property type="match status" value="1"/>
</dbReference>
<dbReference type="EMBL" id="CP097218">
    <property type="protein sequence ID" value="UQN29369.1"/>
    <property type="molecule type" value="Genomic_DNA"/>
</dbReference>
<dbReference type="CDD" id="cd02440">
    <property type="entry name" value="AdoMet_MTases"/>
    <property type="match status" value="1"/>
</dbReference>
<dbReference type="Pfam" id="PF08242">
    <property type="entry name" value="Methyltransf_12"/>
    <property type="match status" value="1"/>
</dbReference>
<evidence type="ECO:0000313" key="3">
    <source>
        <dbReference type="EMBL" id="UQN29369.1"/>
    </source>
</evidence>
<evidence type="ECO:0000313" key="4">
    <source>
        <dbReference type="Proteomes" id="UP001055868"/>
    </source>
</evidence>
<keyword evidence="4" id="KW-1185">Reference proteome</keyword>